<proteinExistence type="predicted"/>
<dbReference type="Proteomes" id="UP001530400">
    <property type="component" value="Unassembled WGS sequence"/>
</dbReference>
<gene>
    <name evidence="1" type="ORF">ACHAWO_004399</name>
</gene>
<evidence type="ECO:0000313" key="1">
    <source>
        <dbReference type="EMBL" id="KAL3767697.1"/>
    </source>
</evidence>
<keyword evidence="2" id="KW-1185">Reference proteome</keyword>
<accession>A0ABD3MVH6</accession>
<sequence>MENQGLLMTNVDSCCNRYFSYLNQLACLASSSGVTYTGSSKYYPKYLESKCAQDCETGANCGGVVSDTSTPLFGSIQECCSEAFGHIDLYLCVELSVPSGGTNKYFADIPRSICLKDCTGAGCTRVTNPSTKLYGDLSTCCSQGLPWTSQEFCNTRSVQQTSNKWFASPDHTCRQDCVSGATCANLTDSTETLYATALECCQTELSFMPEDKCNTLSLGNPLTGSSKWFVSYKADGERCYQDCPEGTGNCGGLADPDVQLFDNSTACCQTKLPHKRLAYCEAVSAGNQWAGSGEFYPDYFTSTCVADCDGATAGCGGIITDSSKRLFATAAECCEQTLPTIDPALCEDRSSVTGNGTGKYYAEPGSPVCSQDTGLKRVTHPQTRLYNDTDSCCKEALPWVSFGFCASRSAGSYSEKWYVADYTTQTCAKDCAAGGANCVPATDMSTDLYDTSLECCKGKLSWLDSAACDAISNGTPLAPTFTNKFYVDYSNNACKQDCPDTNPAPCGGNPSSDKTLFDNAQSCCREKLSWLDLNVCVSNTNGVAPTGSNLYYVDWTILKCVKDCEGSAPCGGFKTPYDVTYATTTECCARISWINATQCVLA</sequence>
<organism evidence="1 2">
    <name type="scientific">Cyclotella atomus</name>
    <dbReference type="NCBI Taxonomy" id="382360"/>
    <lineage>
        <taxon>Eukaryota</taxon>
        <taxon>Sar</taxon>
        <taxon>Stramenopiles</taxon>
        <taxon>Ochrophyta</taxon>
        <taxon>Bacillariophyta</taxon>
        <taxon>Coscinodiscophyceae</taxon>
        <taxon>Thalassiosirophycidae</taxon>
        <taxon>Stephanodiscales</taxon>
        <taxon>Stephanodiscaceae</taxon>
        <taxon>Cyclotella</taxon>
    </lineage>
</organism>
<dbReference type="EMBL" id="JALLPJ020001360">
    <property type="protein sequence ID" value="KAL3767697.1"/>
    <property type="molecule type" value="Genomic_DNA"/>
</dbReference>
<reference evidence="1 2" key="1">
    <citation type="submission" date="2024-10" db="EMBL/GenBank/DDBJ databases">
        <title>Updated reference genomes for cyclostephanoid diatoms.</title>
        <authorList>
            <person name="Roberts W.R."/>
            <person name="Alverson A.J."/>
        </authorList>
    </citation>
    <scope>NUCLEOTIDE SEQUENCE [LARGE SCALE GENOMIC DNA]</scope>
    <source>
        <strain evidence="1 2">AJA010-31</strain>
    </source>
</reference>
<protein>
    <submittedName>
        <fullName evidence="1">Uncharacterized protein</fullName>
    </submittedName>
</protein>
<dbReference type="AlphaFoldDB" id="A0ABD3MVH6"/>
<evidence type="ECO:0000313" key="2">
    <source>
        <dbReference type="Proteomes" id="UP001530400"/>
    </source>
</evidence>
<comment type="caution">
    <text evidence="1">The sequence shown here is derived from an EMBL/GenBank/DDBJ whole genome shotgun (WGS) entry which is preliminary data.</text>
</comment>
<name>A0ABD3MVH6_9STRA</name>